<keyword evidence="2" id="KW-0238">DNA-binding</keyword>
<dbReference type="GO" id="GO:0003700">
    <property type="term" value="F:DNA-binding transcription factor activity"/>
    <property type="evidence" value="ECO:0007669"/>
    <property type="project" value="InterPro"/>
</dbReference>
<reference evidence="5 6" key="1">
    <citation type="submission" date="2019-05" db="EMBL/GenBank/DDBJ databases">
        <title>Burkholderia sp. DHOD12, isolated from subtropical forest soil.</title>
        <authorList>
            <person name="Gao Z.-H."/>
            <person name="Qiu L.-H."/>
        </authorList>
    </citation>
    <scope>NUCLEOTIDE SEQUENCE [LARGE SCALE GENOMIC DNA]</scope>
    <source>
        <strain evidence="5 6">DHOD12</strain>
    </source>
</reference>
<organism evidence="5 6">
    <name type="scientific">Trinickia violacea</name>
    <dbReference type="NCBI Taxonomy" id="2571746"/>
    <lineage>
        <taxon>Bacteria</taxon>
        <taxon>Pseudomonadati</taxon>
        <taxon>Pseudomonadota</taxon>
        <taxon>Betaproteobacteria</taxon>
        <taxon>Burkholderiales</taxon>
        <taxon>Burkholderiaceae</taxon>
        <taxon>Trinickia</taxon>
    </lineage>
</organism>
<dbReference type="InterPro" id="IPR036390">
    <property type="entry name" value="WH_DNA-bd_sf"/>
</dbReference>
<dbReference type="AlphaFoldDB" id="A0A4P8IWD1"/>
<dbReference type="PRINTS" id="PR00598">
    <property type="entry name" value="HTHMARR"/>
</dbReference>
<dbReference type="SMART" id="SM00347">
    <property type="entry name" value="HTH_MARR"/>
    <property type="match status" value="1"/>
</dbReference>
<dbReference type="KEGG" id="tvl:FAZ95_23790"/>
<dbReference type="GO" id="GO:0003677">
    <property type="term" value="F:DNA binding"/>
    <property type="evidence" value="ECO:0007669"/>
    <property type="project" value="UniProtKB-KW"/>
</dbReference>
<dbReference type="SUPFAM" id="SSF46785">
    <property type="entry name" value="Winged helix' DNA-binding domain"/>
    <property type="match status" value="1"/>
</dbReference>
<evidence type="ECO:0000256" key="3">
    <source>
        <dbReference type="ARBA" id="ARBA00023163"/>
    </source>
</evidence>
<proteinExistence type="predicted"/>
<feature type="domain" description="HTH marR-type" evidence="4">
    <location>
        <begin position="5"/>
        <end position="137"/>
    </location>
</feature>
<sequence>MADSIEDDCFAIRQASRYVSHIYDKHLASVGLTTTQFSILGRLKRLGPLTASQLAEAMVMERTTMVRAIQPLHRDGLVTSTPSESDRRAHSIRLTELGAQKLASAVIPWQTAQEEFEQRFGTQRAASLRQELFALTRG</sequence>
<dbReference type="Gene3D" id="1.10.10.10">
    <property type="entry name" value="Winged helix-like DNA-binding domain superfamily/Winged helix DNA-binding domain"/>
    <property type="match status" value="1"/>
</dbReference>
<name>A0A4P8IWD1_9BURK</name>
<keyword evidence="6" id="KW-1185">Reference proteome</keyword>
<evidence type="ECO:0000313" key="5">
    <source>
        <dbReference type="EMBL" id="QCP52205.1"/>
    </source>
</evidence>
<evidence type="ECO:0000259" key="4">
    <source>
        <dbReference type="PROSITE" id="PS50995"/>
    </source>
</evidence>
<dbReference type="InterPro" id="IPR036388">
    <property type="entry name" value="WH-like_DNA-bd_sf"/>
</dbReference>
<dbReference type="Pfam" id="PF01047">
    <property type="entry name" value="MarR"/>
    <property type="match status" value="1"/>
</dbReference>
<evidence type="ECO:0000256" key="1">
    <source>
        <dbReference type="ARBA" id="ARBA00023015"/>
    </source>
</evidence>
<dbReference type="PANTHER" id="PTHR42756">
    <property type="entry name" value="TRANSCRIPTIONAL REGULATOR, MARR"/>
    <property type="match status" value="1"/>
</dbReference>
<dbReference type="Proteomes" id="UP000298656">
    <property type="component" value="Chromosome 2"/>
</dbReference>
<dbReference type="PROSITE" id="PS50995">
    <property type="entry name" value="HTH_MARR_2"/>
    <property type="match status" value="1"/>
</dbReference>
<dbReference type="InterPro" id="IPR000835">
    <property type="entry name" value="HTH_MarR-typ"/>
</dbReference>
<evidence type="ECO:0000256" key="2">
    <source>
        <dbReference type="ARBA" id="ARBA00023125"/>
    </source>
</evidence>
<dbReference type="RefSeq" id="WP_137334978.1">
    <property type="nucleotide sequence ID" value="NZ_CP040078.1"/>
</dbReference>
<accession>A0A4P8IWD1</accession>
<evidence type="ECO:0000313" key="6">
    <source>
        <dbReference type="Proteomes" id="UP000298656"/>
    </source>
</evidence>
<keyword evidence="1" id="KW-0805">Transcription regulation</keyword>
<dbReference type="PANTHER" id="PTHR42756:SF1">
    <property type="entry name" value="TRANSCRIPTIONAL REPRESSOR OF EMRAB OPERON"/>
    <property type="match status" value="1"/>
</dbReference>
<keyword evidence="3" id="KW-0804">Transcription</keyword>
<protein>
    <submittedName>
        <fullName evidence="5">MarR family transcriptional regulator</fullName>
    </submittedName>
</protein>
<gene>
    <name evidence="5" type="ORF">FAZ95_23790</name>
</gene>
<dbReference type="OrthoDB" id="119252at2"/>
<dbReference type="EMBL" id="CP040078">
    <property type="protein sequence ID" value="QCP52205.1"/>
    <property type="molecule type" value="Genomic_DNA"/>
</dbReference>